<gene>
    <name evidence="3" type="ORF">SAMN05192563_104323</name>
</gene>
<keyword evidence="2" id="KW-0812">Transmembrane</keyword>
<dbReference type="Proteomes" id="UP000198844">
    <property type="component" value="Unassembled WGS sequence"/>
</dbReference>
<keyword evidence="2" id="KW-1133">Transmembrane helix</keyword>
<evidence type="ECO:0000256" key="1">
    <source>
        <dbReference type="SAM" id="MobiDB-lite"/>
    </source>
</evidence>
<keyword evidence="2" id="KW-0472">Membrane</keyword>
<dbReference type="AlphaFoldDB" id="A0A1I7EPN3"/>
<sequence length="296" mass="32904">MVNIGNNCFILTRKHDACLWQQPRTMNLNDILDNVRDPYDRKARTFPGLLTVLPLLVPLLWIFGPKSPVLTSLLGLVAGCGAIYALGSVARGRGKRLEDKLVKDWGGMPTTLILRHRDTFLDGVSKKRYHDEIKAKLKIVVPTAGEEAENPGAADDTYIGATRHLRELTRGKANALLLKENIAYGFHRNMLAMRPVGMLTCLLGIVLGLLLSKIAQIRPLKFDADNLLSPGAAGGMTLVVAIALLFFWWHFNDDQVRRMGYVYAERLFESMKSLPTKRQNKAEKPLQGEASEGAKT</sequence>
<feature type="transmembrane region" description="Helical" evidence="2">
    <location>
        <begin position="196"/>
        <end position="215"/>
    </location>
</feature>
<evidence type="ECO:0000256" key="2">
    <source>
        <dbReference type="SAM" id="Phobius"/>
    </source>
</evidence>
<dbReference type="EMBL" id="FPBH01000043">
    <property type="protein sequence ID" value="SFU25888.1"/>
    <property type="molecule type" value="Genomic_DNA"/>
</dbReference>
<feature type="transmembrane region" description="Helical" evidence="2">
    <location>
        <begin position="227"/>
        <end position="249"/>
    </location>
</feature>
<name>A0A1I7EPN3_9BURK</name>
<feature type="transmembrane region" description="Helical" evidence="2">
    <location>
        <begin position="69"/>
        <end position="90"/>
    </location>
</feature>
<evidence type="ECO:0000313" key="3">
    <source>
        <dbReference type="EMBL" id="SFU25888.1"/>
    </source>
</evidence>
<evidence type="ECO:0000313" key="4">
    <source>
        <dbReference type="Proteomes" id="UP000198844"/>
    </source>
</evidence>
<feature type="transmembrane region" description="Helical" evidence="2">
    <location>
        <begin position="46"/>
        <end position="63"/>
    </location>
</feature>
<reference evidence="3 4" key="1">
    <citation type="submission" date="2016-10" db="EMBL/GenBank/DDBJ databases">
        <authorList>
            <person name="de Groot N.N."/>
        </authorList>
    </citation>
    <scope>NUCLEOTIDE SEQUENCE [LARGE SCALE GENOMIC DNA]</scope>
    <source>
        <strain evidence="3 4">LMG 27731</strain>
    </source>
</reference>
<feature type="region of interest" description="Disordered" evidence="1">
    <location>
        <begin position="276"/>
        <end position="296"/>
    </location>
</feature>
<proteinExistence type="predicted"/>
<accession>A0A1I7EPN3</accession>
<protein>
    <submittedName>
        <fullName evidence="3">Uncharacterized protein</fullName>
    </submittedName>
</protein>
<organism evidence="3 4">
    <name type="scientific">Paraburkholderia aspalathi</name>
    <dbReference type="NCBI Taxonomy" id="1324617"/>
    <lineage>
        <taxon>Bacteria</taxon>
        <taxon>Pseudomonadati</taxon>
        <taxon>Pseudomonadota</taxon>
        <taxon>Betaproteobacteria</taxon>
        <taxon>Burkholderiales</taxon>
        <taxon>Burkholderiaceae</taxon>
        <taxon>Paraburkholderia</taxon>
    </lineage>
</organism>
<feature type="compositionally biased region" description="Basic and acidic residues" evidence="1">
    <location>
        <begin position="280"/>
        <end position="296"/>
    </location>
</feature>